<dbReference type="RefSeq" id="WP_163119774.1">
    <property type="nucleotide sequence ID" value="NZ_CP047588.1"/>
</dbReference>
<name>A0A6C1FD02_BUCUN</name>
<evidence type="ECO:0000313" key="7">
    <source>
        <dbReference type="EMBL" id="QIE02277.1"/>
    </source>
</evidence>
<dbReference type="PANTHER" id="PTHR17224">
    <property type="entry name" value="PEPTIDYL-TRNA HYDROLASE"/>
    <property type="match status" value="1"/>
</dbReference>
<sequence>MIVGLSNPKKQYHNTRHNVGSWYIYSLAKYYSQNLKKEDKFFGFTSVGKIKSYYIRLLIPNIFMNINGHSIFKMASFYNLHLNEILIVHDDLELAPGTIKFKYSYGHNGHNGLRNIINTFNKKINFARFRIGIGRPKDRKKVAEFVLSKPIREEIILIQQSIENAIKQEFLIDYLII</sequence>
<keyword evidence="3 7" id="KW-0378">Hydrolase</keyword>
<accession>A0A6C1FD02</accession>
<dbReference type="InterPro" id="IPR018171">
    <property type="entry name" value="Pept_tRNA_hydro_CS"/>
</dbReference>
<gene>
    <name evidence="7" type="ORF">GUU85_00895</name>
</gene>
<evidence type="ECO:0000256" key="2">
    <source>
        <dbReference type="ARBA" id="ARBA00022555"/>
    </source>
</evidence>
<dbReference type="GO" id="GO:0000049">
    <property type="term" value="F:tRNA binding"/>
    <property type="evidence" value="ECO:0007669"/>
    <property type="project" value="UniProtKB-KW"/>
</dbReference>
<evidence type="ECO:0000256" key="4">
    <source>
        <dbReference type="ARBA" id="ARBA00022884"/>
    </source>
</evidence>
<comment type="similarity">
    <text evidence="5">Belongs to the PTH family.</text>
</comment>
<evidence type="ECO:0000313" key="8">
    <source>
        <dbReference type="Proteomes" id="UP000502958"/>
    </source>
</evidence>
<dbReference type="FunFam" id="3.40.50.1470:FF:000001">
    <property type="entry name" value="Peptidyl-tRNA hydrolase"/>
    <property type="match status" value="1"/>
</dbReference>
<dbReference type="InterPro" id="IPR036416">
    <property type="entry name" value="Pept_tRNA_hydro_sf"/>
</dbReference>
<evidence type="ECO:0000256" key="3">
    <source>
        <dbReference type="ARBA" id="ARBA00022801"/>
    </source>
</evidence>
<dbReference type="Gene3D" id="3.40.50.1470">
    <property type="entry name" value="Peptidyl-tRNA hydrolase"/>
    <property type="match status" value="1"/>
</dbReference>
<evidence type="ECO:0000256" key="6">
    <source>
        <dbReference type="ARBA" id="ARBA00050038"/>
    </source>
</evidence>
<keyword evidence="2" id="KW-0820">tRNA-binding</keyword>
<dbReference type="InterPro" id="IPR001328">
    <property type="entry name" value="Pept_tRNA_hydro"/>
</dbReference>
<dbReference type="GO" id="GO:0004045">
    <property type="term" value="F:peptidyl-tRNA hydrolase activity"/>
    <property type="evidence" value="ECO:0007669"/>
    <property type="project" value="UniProtKB-EC"/>
</dbReference>
<evidence type="ECO:0000256" key="5">
    <source>
        <dbReference type="ARBA" id="ARBA00038063"/>
    </source>
</evidence>
<dbReference type="EMBL" id="CP047588">
    <property type="protein sequence ID" value="QIE02277.1"/>
    <property type="molecule type" value="Genomic_DNA"/>
</dbReference>
<dbReference type="EC" id="3.1.1.29" evidence="1"/>
<dbReference type="Pfam" id="PF01195">
    <property type="entry name" value="Pept_tRNA_hydro"/>
    <property type="match status" value="1"/>
</dbReference>
<evidence type="ECO:0000256" key="1">
    <source>
        <dbReference type="ARBA" id="ARBA00013260"/>
    </source>
</evidence>
<dbReference type="CDD" id="cd00462">
    <property type="entry name" value="PTH"/>
    <property type="match status" value="1"/>
</dbReference>
<dbReference type="SUPFAM" id="SSF53178">
    <property type="entry name" value="Peptidyl-tRNA hydrolase-like"/>
    <property type="match status" value="1"/>
</dbReference>
<keyword evidence="4" id="KW-0694">RNA-binding</keyword>
<dbReference type="NCBIfam" id="TIGR00447">
    <property type="entry name" value="pth"/>
    <property type="match status" value="1"/>
</dbReference>
<dbReference type="PANTHER" id="PTHR17224:SF1">
    <property type="entry name" value="PEPTIDYL-TRNA HYDROLASE"/>
    <property type="match status" value="1"/>
</dbReference>
<dbReference type="AlphaFoldDB" id="A0A6C1FD02"/>
<protein>
    <recommendedName>
        <fullName evidence="6">Peptidyl-tRNA hydrolase</fullName>
        <ecNumber evidence="1">3.1.1.29</ecNumber>
    </recommendedName>
</protein>
<dbReference type="Proteomes" id="UP000502958">
    <property type="component" value="Chromosome"/>
</dbReference>
<reference evidence="7 8" key="1">
    <citation type="submission" date="2020-01" db="EMBL/GenBank/DDBJ databases">
        <title>Complete genome of Buchnera aphidicola isolated from Chaitophorus populeti.</title>
        <authorList>
            <person name="Park J."/>
            <person name="Xi H."/>
        </authorList>
    </citation>
    <scope>NUCLEOTIDE SEQUENCE [LARGE SCALE GENOMIC DNA]</scope>
    <source>
        <strain evidence="7 8">UsonBac</strain>
    </source>
</reference>
<organism evidence="7 8">
    <name type="scientific">Buchnera aphidicola subsp. Uroleucon sonchi</name>
    <dbReference type="NCBI Taxonomy" id="118118"/>
    <lineage>
        <taxon>Bacteria</taxon>
        <taxon>Pseudomonadati</taxon>
        <taxon>Pseudomonadota</taxon>
        <taxon>Gammaproteobacteria</taxon>
        <taxon>Enterobacterales</taxon>
        <taxon>Erwiniaceae</taxon>
        <taxon>Buchnera</taxon>
    </lineage>
</organism>
<dbReference type="PROSITE" id="PS01196">
    <property type="entry name" value="PEPT_TRNA_HYDROL_2"/>
    <property type="match status" value="1"/>
</dbReference>
<proteinExistence type="inferred from homology"/>